<dbReference type="InterPro" id="IPR011251">
    <property type="entry name" value="Luciferase-like_dom"/>
</dbReference>
<dbReference type="SUPFAM" id="SSF51679">
    <property type="entry name" value="Bacterial luciferase-like"/>
    <property type="match status" value="1"/>
</dbReference>
<evidence type="ECO:0000313" key="2">
    <source>
        <dbReference type="EMBL" id="VWC01547.1"/>
    </source>
</evidence>
<sequence>MCSAILEVELDVSFPFDFRPIAKDTKVSNVRIDQIAFLTTGNYPGEDAAAGFERALALFHAGEALGYDGAWIRQRHLERAVSSATTFLAAASQRTTRIGLGAAVIQMGYENPFRLAEDLATVDVLSRGRLQVGLSAGAPNHGALLGDRLFDTDPEHVDFSHARLARLRRNLAGDWLGDEDTFVESAAGRVRPRVSPFAPGLTGRLWYGGGSRRSAEWAARNGFNLLIANVTTGEGTDSHLDAQLRQLALYRDHWHEAHAPRISVGRVIVPTDGASAKDRERYRAFADGRHARTLAPQGERRTLYAPDLVGTSDEILARLLADPVVEQVRELRVELPYDLPFENYLQILDDVITRIAPALGWRPADRREPVAA</sequence>
<dbReference type="GO" id="GO:0016705">
    <property type="term" value="F:oxidoreductase activity, acting on paired donors, with incorporation or reduction of molecular oxygen"/>
    <property type="evidence" value="ECO:0007669"/>
    <property type="project" value="InterPro"/>
</dbReference>
<dbReference type="Gene3D" id="3.20.20.30">
    <property type="entry name" value="Luciferase-like domain"/>
    <property type="match status" value="1"/>
</dbReference>
<gene>
    <name evidence="2" type="ORF">BLA23254_04833</name>
</gene>
<feature type="domain" description="Luciferase-like" evidence="1">
    <location>
        <begin position="37"/>
        <end position="288"/>
    </location>
</feature>
<protein>
    <submittedName>
        <fullName evidence="2">Oxidoreductase</fullName>
    </submittedName>
</protein>
<dbReference type="EMBL" id="CABVPW010000025">
    <property type="protein sequence ID" value="VWC01547.1"/>
    <property type="molecule type" value="Genomic_DNA"/>
</dbReference>
<dbReference type="InterPro" id="IPR050766">
    <property type="entry name" value="Bact_Lucif_Oxidored"/>
</dbReference>
<dbReference type="Proteomes" id="UP000494218">
    <property type="component" value="Unassembled WGS sequence"/>
</dbReference>
<dbReference type="PANTHER" id="PTHR30137:SF15">
    <property type="entry name" value="BLL6902 PROTEIN"/>
    <property type="match status" value="1"/>
</dbReference>
<dbReference type="Pfam" id="PF00296">
    <property type="entry name" value="Bac_luciferase"/>
    <property type="match status" value="1"/>
</dbReference>
<organism evidence="2 3">
    <name type="scientific">Burkholderia lata (strain ATCC 17760 / DSM 23089 / LMG 22485 / NCIMB 9086 / R18194 / 383)</name>
    <dbReference type="NCBI Taxonomy" id="482957"/>
    <lineage>
        <taxon>Bacteria</taxon>
        <taxon>Pseudomonadati</taxon>
        <taxon>Pseudomonadota</taxon>
        <taxon>Betaproteobacteria</taxon>
        <taxon>Burkholderiales</taxon>
        <taxon>Burkholderiaceae</taxon>
        <taxon>Burkholderia</taxon>
        <taxon>Burkholderia cepacia complex</taxon>
    </lineage>
</organism>
<dbReference type="AlphaFoldDB" id="A0A6P2P372"/>
<proteinExistence type="predicted"/>
<reference evidence="2 3" key="1">
    <citation type="submission" date="2019-09" db="EMBL/GenBank/DDBJ databases">
        <authorList>
            <person name="Depoorter E."/>
        </authorList>
    </citation>
    <scope>NUCLEOTIDE SEQUENCE [LARGE SCALE GENOMIC DNA]</scope>
    <source>
        <strain evidence="2">LMG 23254</strain>
    </source>
</reference>
<dbReference type="PANTHER" id="PTHR30137">
    <property type="entry name" value="LUCIFERASE-LIKE MONOOXYGENASE"/>
    <property type="match status" value="1"/>
</dbReference>
<dbReference type="GO" id="GO:0005829">
    <property type="term" value="C:cytosol"/>
    <property type="evidence" value="ECO:0007669"/>
    <property type="project" value="TreeGrafter"/>
</dbReference>
<evidence type="ECO:0000259" key="1">
    <source>
        <dbReference type="Pfam" id="PF00296"/>
    </source>
</evidence>
<name>A0A6P2P372_BURL3</name>
<accession>A0A6P2P372</accession>
<evidence type="ECO:0000313" key="3">
    <source>
        <dbReference type="Proteomes" id="UP000494218"/>
    </source>
</evidence>
<dbReference type="InterPro" id="IPR036661">
    <property type="entry name" value="Luciferase-like_sf"/>
</dbReference>